<dbReference type="InterPro" id="IPR035911">
    <property type="entry name" value="MurE/MurF_N"/>
</dbReference>
<accession>A0A1C0ACM3</accession>
<evidence type="ECO:0000256" key="9">
    <source>
        <dbReference type="ARBA" id="ARBA00056782"/>
    </source>
</evidence>
<keyword evidence="6 15" id="KW-0131">Cell cycle</keyword>
<evidence type="ECO:0000313" key="21">
    <source>
        <dbReference type="Proteomes" id="UP000093514"/>
    </source>
</evidence>
<keyword evidence="5 15" id="KW-0573">Peptidoglycan synthesis</keyword>
<dbReference type="GO" id="GO:0005524">
    <property type="term" value="F:ATP binding"/>
    <property type="evidence" value="ECO:0007669"/>
    <property type="project" value="UniProtKB-UniRule"/>
</dbReference>
<dbReference type="Pfam" id="PF08245">
    <property type="entry name" value="Mur_ligase_M"/>
    <property type="match status" value="1"/>
</dbReference>
<evidence type="ECO:0000256" key="14">
    <source>
        <dbReference type="ARBA" id="ARBA00081560"/>
    </source>
</evidence>
<dbReference type="GO" id="GO:0009252">
    <property type="term" value="P:peptidoglycan biosynthetic process"/>
    <property type="evidence" value="ECO:0007669"/>
    <property type="project" value="UniProtKB-UniRule"/>
</dbReference>
<dbReference type="GO" id="GO:0008765">
    <property type="term" value="F:UDP-N-acetylmuramoylalanyl-D-glutamate-2,6-diaminopimelate ligase activity"/>
    <property type="evidence" value="ECO:0007669"/>
    <property type="project" value="UniProtKB-UniRule"/>
</dbReference>
<dbReference type="GO" id="GO:0005737">
    <property type="term" value="C:cytoplasm"/>
    <property type="evidence" value="ECO:0007669"/>
    <property type="project" value="UniProtKB-SubCell"/>
</dbReference>
<dbReference type="Pfam" id="PF01225">
    <property type="entry name" value="Mur_ligase"/>
    <property type="match status" value="1"/>
</dbReference>
<protein>
    <recommendedName>
        <fullName evidence="11 15">UDP-N-acetylmuramoyl-L-alanyl-D-glutamate--2,6-diaminopimelate ligase</fullName>
        <ecNumber evidence="10 15">6.3.2.13</ecNumber>
    </recommendedName>
    <alternativeName>
        <fullName evidence="12 15">Meso-A2pm-adding enzyme</fullName>
    </alternativeName>
    <alternativeName>
        <fullName evidence="13 15">Meso-diaminopimelate-adding enzyme</fullName>
    </alternativeName>
    <alternativeName>
        <fullName evidence="14 15">UDP-MurNAc-L-Ala-D-Glu:meso-diaminopimelate ligase</fullName>
    </alternativeName>
    <alternativeName>
        <fullName evidence="15">UDP-MurNAc-tripeptide synthetase</fullName>
    </alternativeName>
    <alternativeName>
        <fullName evidence="15">UDP-N-acetylmuramyl-tripeptide synthetase</fullName>
    </alternativeName>
</protein>
<feature type="binding site" evidence="15">
    <location>
        <position position="466"/>
    </location>
    <ligand>
        <name>meso-2,6-diaminopimelate</name>
        <dbReference type="ChEBI" id="CHEBI:57791"/>
    </ligand>
</feature>
<dbReference type="FunFam" id="3.90.190.20:FF:000006">
    <property type="entry name" value="UDP-N-acetylmuramoyl-L-alanyl-D-glutamate--2,6-diaminopimelate ligase"/>
    <property type="match status" value="1"/>
</dbReference>
<feature type="binding site" evidence="15">
    <location>
        <begin position="115"/>
        <end position="121"/>
    </location>
    <ligand>
        <name>ATP</name>
        <dbReference type="ChEBI" id="CHEBI:30616"/>
    </ligand>
</feature>
<keyword evidence="15" id="KW-0460">Magnesium</keyword>
<evidence type="ECO:0000256" key="8">
    <source>
        <dbReference type="ARBA" id="ARBA00050251"/>
    </source>
</evidence>
<dbReference type="PANTHER" id="PTHR23135:SF4">
    <property type="entry name" value="UDP-N-ACETYLMURAMOYL-L-ALANYL-D-GLUTAMATE--2,6-DIAMINOPIMELATE LIGASE MURE HOMOLOG, CHLOROPLASTIC"/>
    <property type="match status" value="1"/>
</dbReference>
<evidence type="ECO:0000256" key="2">
    <source>
        <dbReference type="ARBA" id="ARBA00005898"/>
    </source>
</evidence>
<keyword evidence="4 15" id="KW-0133">Cell shape</keyword>
<evidence type="ECO:0000256" key="13">
    <source>
        <dbReference type="ARBA" id="ARBA00076158"/>
    </source>
</evidence>
<dbReference type="NCBIfam" id="NF001124">
    <property type="entry name" value="PRK00139.1-2"/>
    <property type="match status" value="1"/>
</dbReference>
<comment type="cofactor">
    <cofactor evidence="15">
        <name>Mg(2+)</name>
        <dbReference type="ChEBI" id="CHEBI:18420"/>
    </cofactor>
</comment>
<evidence type="ECO:0000256" key="15">
    <source>
        <dbReference type="HAMAP-Rule" id="MF_00208"/>
    </source>
</evidence>
<comment type="PTM">
    <text evidence="15">Carboxylation is probably crucial for Mg(2+) binding and, consequently, for the gamma-phosphate positioning of ATP.</text>
</comment>
<feature type="modified residue" description="N6-carboxylysine" evidence="15">
    <location>
        <position position="224"/>
    </location>
</feature>
<dbReference type="Gene3D" id="3.40.1190.10">
    <property type="entry name" value="Mur-like, catalytic domain"/>
    <property type="match status" value="1"/>
</dbReference>
<evidence type="ECO:0000256" key="7">
    <source>
        <dbReference type="ARBA" id="ARBA00023316"/>
    </source>
</evidence>
<comment type="caution">
    <text evidence="15">Lacks conserved residue(s) required for the propagation of feature annotation.</text>
</comment>
<dbReference type="PANTHER" id="PTHR23135">
    <property type="entry name" value="MUR LIGASE FAMILY MEMBER"/>
    <property type="match status" value="1"/>
</dbReference>
<dbReference type="Pfam" id="PF02875">
    <property type="entry name" value="Mur_ligase_C"/>
    <property type="match status" value="1"/>
</dbReference>
<dbReference type="SUPFAM" id="SSF63418">
    <property type="entry name" value="MurE/MurF N-terminal domain"/>
    <property type="match status" value="1"/>
</dbReference>
<evidence type="ECO:0000256" key="3">
    <source>
        <dbReference type="ARBA" id="ARBA00022618"/>
    </source>
</evidence>
<feature type="binding site" evidence="15">
    <location>
        <begin position="406"/>
        <end position="409"/>
    </location>
    <ligand>
        <name>meso-2,6-diaminopimelate</name>
        <dbReference type="ChEBI" id="CHEBI:57791"/>
    </ligand>
</feature>
<feature type="domain" description="Mur ligase central" evidence="19">
    <location>
        <begin position="113"/>
        <end position="310"/>
    </location>
</feature>
<comment type="function">
    <text evidence="9 15">Catalyzes the addition of meso-diaminopimelic acid to the nucleotide precursor UDP-N-acetylmuramoyl-L-alanyl-D-glutamate (UMAG) in the biosynthesis of bacterial cell-wall peptidoglycan.</text>
</comment>
<evidence type="ECO:0000256" key="5">
    <source>
        <dbReference type="ARBA" id="ARBA00022984"/>
    </source>
</evidence>
<dbReference type="NCBIfam" id="TIGR01085">
    <property type="entry name" value="murE"/>
    <property type="match status" value="1"/>
</dbReference>
<comment type="subcellular location">
    <subcellularLocation>
        <location evidence="15 16">Cytoplasm</location>
    </subcellularLocation>
</comment>
<keyword evidence="7 15" id="KW-0961">Cell wall biogenesis/degradation</keyword>
<evidence type="ECO:0000256" key="1">
    <source>
        <dbReference type="ARBA" id="ARBA00004752"/>
    </source>
</evidence>
<dbReference type="InterPro" id="IPR000713">
    <property type="entry name" value="Mur_ligase_N"/>
</dbReference>
<dbReference type="AlphaFoldDB" id="A0A1C0ACM3"/>
<gene>
    <name evidence="15" type="primary">murE</name>
    <name evidence="20" type="ORF">U472_02745</name>
</gene>
<keyword evidence="15" id="KW-0547">Nucleotide-binding</keyword>
<keyword evidence="15" id="KW-0067">ATP-binding</keyword>
<evidence type="ECO:0000259" key="19">
    <source>
        <dbReference type="Pfam" id="PF08245"/>
    </source>
</evidence>
<dbReference type="InterPro" id="IPR036565">
    <property type="entry name" value="Mur-like_cat_sf"/>
</dbReference>
<evidence type="ECO:0000259" key="17">
    <source>
        <dbReference type="Pfam" id="PF01225"/>
    </source>
</evidence>
<keyword evidence="15" id="KW-0963">Cytoplasm</keyword>
<organism evidence="20 21">
    <name type="scientific">Orenia metallireducens</name>
    <dbReference type="NCBI Taxonomy" id="1413210"/>
    <lineage>
        <taxon>Bacteria</taxon>
        <taxon>Bacillati</taxon>
        <taxon>Bacillota</taxon>
        <taxon>Clostridia</taxon>
        <taxon>Halanaerobiales</taxon>
        <taxon>Halobacteroidaceae</taxon>
        <taxon>Orenia</taxon>
    </lineage>
</organism>
<comment type="similarity">
    <text evidence="2 15">Belongs to the MurCDEF family. MurE subfamily.</text>
</comment>
<dbReference type="GO" id="GO:0051301">
    <property type="term" value="P:cell division"/>
    <property type="evidence" value="ECO:0007669"/>
    <property type="project" value="UniProtKB-KW"/>
</dbReference>
<feature type="binding site" evidence="15">
    <location>
        <position position="184"/>
    </location>
    <ligand>
        <name>UDP-N-acetyl-alpha-D-muramoyl-L-alanyl-D-glutamate</name>
        <dbReference type="ChEBI" id="CHEBI:83900"/>
    </ligand>
</feature>
<feature type="binding site" evidence="15">
    <location>
        <position position="192"/>
    </location>
    <ligand>
        <name>UDP-N-acetyl-alpha-D-muramoyl-L-alanyl-D-glutamate</name>
        <dbReference type="ChEBI" id="CHEBI:83900"/>
    </ligand>
</feature>
<proteinExistence type="inferred from homology"/>
<feature type="short sequence motif" description="Meso-diaminopimelate recognition motif" evidence="15">
    <location>
        <begin position="406"/>
        <end position="409"/>
    </location>
</feature>
<dbReference type="InterPro" id="IPR004101">
    <property type="entry name" value="Mur_ligase_C"/>
</dbReference>
<dbReference type="InterPro" id="IPR013221">
    <property type="entry name" value="Mur_ligase_cen"/>
</dbReference>
<name>A0A1C0ACM3_9FIRM</name>
<evidence type="ECO:0000256" key="6">
    <source>
        <dbReference type="ARBA" id="ARBA00023306"/>
    </source>
</evidence>
<dbReference type="EMBL" id="LWDV01000006">
    <property type="protein sequence ID" value="OCL28125.1"/>
    <property type="molecule type" value="Genomic_DNA"/>
</dbReference>
<feature type="binding site" evidence="15">
    <location>
        <position position="36"/>
    </location>
    <ligand>
        <name>UDP-N-acetyl-alpha-D-muramoyl-L-alanyl-D-glutamate</name>
        <dbReference type="ChEBI" id="CHEBI:83900"/>
    </ligand>
</feature>
<evidence type="ECO:0000256" key="10">
    <source>
        <dbReference type="ARBA" id="ARBA00066633"/>
    </source>
</evidence>
<sequence>MGRFKMLKLQELLKVLEHEELNQDLDIDIAGITYDSRKVKEGYLFVAITGFKSDGHKFIANAIENGAKAIIAEKDIEVNETPVIKVEDSRKALAQLSAKFYGYPSKGLTVIGVTGTNGKTTTTYLIEAMLKELGIKTGLIGTIKTKIGDKEEDASRTTPESVDLQRIFAQMLEDGVTHVVMEVSSHALELDRVLGVDFDRQVFTNLSQDHLDFHESFEDYLAAKIKLFKMNDKPSIINIDDVKSEAIIKEAIGEVISYSINSESDLKAEDIEVTQKGVSYTLKANQEELAIKLNLTGRFNVYNSLAAIGTVYSLGFSLADIKKGIEKIEGVPGRFQVIDEGQEFGVIVDYAHTPDGMENVLNTASEFTKGRKIVVFGCGGDRDRTKRPIMGRIGVTLGDFAIVTSDNPRSEDPMTIIEDILLGIKKEDKIEGEEYIIIEDRATAIKEAIKLAKSDDIVIIVGKGHETYQILKDKTIDFDDREVAREALRGISSGN</sequence>
<dbReference type="InterPro" id="IPR005761">
    <property type="entry name" value="UDP-N-AcMur-Glu-dNH2Pim_ligase"/>
</dbReference>
<dbReference type="GO" id="GO:0000287">
    <property type="term" value="F:magnesium ion binding"/>
    <property type="evidence" value="ECO:0007669"/>
    <property type="project" value="UniProtKB-UniRule"/>
</dbReference>
<keyword evidence="21" id="KW-1185">Reference proteome</keyword>
<dbReference type="NCBIfam" id="NF001126">
    <property type="entry name" value="PRK00139.1-4"/>
    <property type="match status" value="1"/>
</dbReference>
<evidence type="ECO:0000259" key="18">
    <source>
        <dbReference type="Pfam" id="PF02875"/>
    </source>
</evidence>
<feature type="binding site" evidence="15">
    <location>
        <position position="462"/>
    </location>
    <ligand>
        <name>meso-2,6-diaminopimelate</name>
        <dbReference type="ChEBI" id="CHEBI:57791"/>
    </ligand>
</feature>
<dbReference type="HAMAP" id="MF_00208">
    <property type="entry name" value="MurE"/>
    <property type="match status" value="1"/>
</dbReference>
<feature type="domain" description="Mur ligase N-terminal catalytic" evidence="17">
    <location>
        <begin position="29"/>
        <end position="101"/>
    </location>
</feature>
<evidence type="ECO:0000313" key="20">
    <source>
        <dbReference type="EMBL" id="OCL28125.1"/>
    </source>
</evidence>
<dbReference type="Gene3D" id="3.40.1390.10">
    <property type="entry name" value="MurE/MurF, N-terminal domain"/>
    <property type="match status" value="1"/>
</dbReference>
<reference evidence="20 21" key="2">
    <citation type="submission" date="2016-08" db="EMBL/GenBank/DDBJ databases">
        <title>Orenia metallireducens sp. nov. strain Z6, a Novel Metal-reducing Firmicute from the Deep Subsurface.</title>
        <authorList>
            <person name="Maxim B.I."/>
            <person name="Kenneth K."/>
            <person name="Flynn T.M."/>
            <person name="Oloughlin E.J."/>
            <person name="Locke R.A."/>
            <person name="Weber J.R."/>
            <person name="Egan S.M."/>
            <person name="Mackie R.I."/>
            <person name="Cann I.K."/>
        </authorList>
    </citation>
    <scope>NUCLEOTIDE SEQUENCE [LARGE SCALE GENOMIC DNA]</scope>
    <source>
        <strain evidence="20 21">Z6</strain>
    </source>
</reference>
<dbReference type="SUPFAM" id="SSF53623">
    <property type="entry name" value="MurD-like peptide ligases, catalytic domain"/>
    <property type="match status" value="1"/>
</dbReference>
<comment type="caution">
    <text evidence="20">The sequence shown here is derived from an EMBL/GenBank/DDBJ whole genome shotgun (WGS) entry which is preliminary data.</text>
</comment>
<dbReference type="Gene3D" id="3.90.190.20">
    <property type="entry name" value="Mur ligase, C-terminal domain"/>
    <property type="match status" value="1"/>
</dbReference>
<evidence type="ECO:0000256" key="4">
    <source>
        <dbReference type="ARBA" id="ARBA00022960"/>
    </source>
</evidence>
<evidence type="ECO:0000256" key="16">
    <source>
        <dbReference type="RuleBase" id="RU004135"/>
    </source>
</evidence>
<evidence type="ECO:0000256" key="11">
    <source>
        <dbReference type="ARBA" id="ARBA00072883"/>
    </source>
</evidence>
<dbReference type="GO" id="GO:0008360">
    <property type="term" value="P:regulation of cell shape"/>
    <property type="evidence" value="ECO:0007669"/>
    <property type="project" value="UniProtKB-KW"/>
</dbReference>
<comment type="catalytic activity">
    <reaction evidence="8 15">
        <text>UDP-N-acetyl-alpha-D-muramoyl-L-alanyl-D-glutamate + meso-2,6-diaminopimelate + ATP = UDP-N-acetyl-alpha-D-muramoyl-L-alanyl-gamma-D-glutamyl-meso-2,6-diaminopimelate + ADP + phosphate + H(+)</text>
        <dbReference type="Rhea" id="RHEA:23676"/>
        <dbReference type="ChEBI" id="CHEBI:15378"/>
        <dbReference type="ChEBI" id="CHEBI:30616"/>
        <dbReference type="ChEBI" id="CHEBI:43474"/>
        <dbReference type="ChEBI" id="CHEBI:57791"/>
        <dbReference type="ChEBI" id="CHEBI:83900"/>
        <dbReference type="ChEBI" id="CHEBI:83905"/>
        <dbReference type="ChEBI" id="CHEBI:456216"/>
        <dbReference type="EC" id="6.3.2.13"/>
    </reaction>
</comment>
<feature type="domain" description="Mur ligase C-terminal" evidence="18">
    <location>
        <begin position="333"/>
        <end position="464"/>
    </location>
</feature>
<dbReference type="EC" id="6.3.2.13" evidence="10 15"/>
<dbReference type="UniPathway" id="UPA00219"/>
<dbReference type="SUPFAM" id="SSF53244">
    <property type="entry name" value="MurD-like peptide ligases, peptide-binding domain"/>
    <property type="match status" value="1"/>
</dbReference>
<feature type="binding site" evidence="15">
    <location>
        <position position="382"/>
    </location>
    <ligand>
        <name>meso-2,6-diaminopimelate</name>
        <dbReference type="ChEBI" id="CHEBI:57791"/>
    </ligand>
</feature>
<comment type="pathway">
    <text evidence="1 15 16">Cell wall biogenesis; peptidoglycan biosynthesis.</text>
</comment>
<reference evidence="21" key="1">
    <citation type="submission" date="2016-07" db="EMBL/GenBank/DDBJ databases">
        <authorList>
            <person name="Florea S."/>
            <person name="Webb J.S."/>
            <person name="Jaromczyk J."/>
            <person name="Schardl C.L."/>
        </authorList>
    </citation>
    <scope>NUCLEOTIDE SEQUENCE [LARGE SCALE GENOMIC DNA]</scope>
    <source>
        <strain evidence="21">Z6</strain>
    </source>
</reference>
<keyword evidence="15 20" id="KW-0436">Ligase</keyword>
<dbReference type="InterPro" id="IPR036615">
    <property type="entry name" value="Mur_ligase_C_dom_sf"/>
</dbReference>
<dbReference type="GO" id="GO:0071555">
    <property type="term" value="P:cell wall organization"/>
    <property type="evidence" value="ECO:0007669"/>
    <property type="project" value="UniProtKB-KW"/>
</dbReference>
<feature type="binding site" evidence="15">
    <location>
        <begin position="157"/>
        <end position="158"/>
    </location>
    <ligand>
        <name>UDP-N-acetyl-alpha-D-muramoyl-L-alanyl-D-glutamate</name>
        <dbReference type="ChEBI" id="CHEBI:83900"/>
    </ligand>
</feature>
<keyword evidence="3 15" id="KW-0132">Cell division</keyword>
<dbReference type="Proteomes" id="UP000093514">
    <property type="component" value="Unassembled WGS sequence"/>
</dbReference>
<evidence type="ECO:0000256" key="12">
    <source>
        <dbReference type="ARBA" id="ARBA00075482"/>
    </source>
</evidence>